<feature type="transmembrane region" description="Helical" evidence="1">
    <location>
        <begin position="347"/>
        <end position="371"/>
    </location>
</feature>
<evidence type="ECO:0000256" key="1">
    <source>
        <dbReference type="SAM" id="Phobius"/>
    </source>
</evidence>
<accession>A0A0F9K9V8</accession>
<organism evidence="2">
    <name type="scientific">marine sediment metagenome</name>
    <dbReference type="NCBI Taxonomy" id="412755"/>
    <lineage>
        <taxon>unclassified sequences</taxon>
        <taxon>metagenomes</taxon>
        <taxon>ecological metagenomes</taxon>
    </lineage>
</organism>
<protein>
    <submittedName>
        <fullName evidence="2">Uncharacterized protein</fullName>
    </submittedName>
</protein>
<dbReference type="AlphaFoldDB" id="A0A0F9K9V8"/>
<feature type="transmembrane region" description="Helical" evidence="1">
    <location>
        <begin position="396"/>
        <end position="419"/>
    </location>
</feature>
<comment type="caution">
    <text evidence="2">The sequence shown here is derived from an EMBL/GenBank/DDBJ whole genome shotgun (WGS) entry which is preliminary data.</text>
</comment>
<keyword evidence="1" id="KW-0472">Membrane</keyword>
<gene>
    <name evidence="2" type="ORF">LCGC14_1728950</name>
</gene>
<name>A0A0F9K9V8_9ZZZZ</name>
<keyword evidence="1" id="KW-1133">Transmembrane helix</keyword>
<feature type="transmembrane region" description="Helical" evidence="1">
    <location>
        <begin position="431"/>
        <end position="455"/>
    </location>
</feature>
<proteinExistence type="predicted"/>
<evidence type="ECO:0000313" key="2">
    <source>
        <dbReference type="EMBL" id="KKM07933.1"/>
    </source>
</evidence>
<reference evidence="2" key="1">
    <citation type="journal article" date="2015" name="Nature">
        <title>Complex archaea that bridge the gap between prokaryotes and eukaryotes.</title>
        <authorList>
            <person name="Spang A."/>
            <person name="Saw J.H."/>
            <person name="Jorgensen S.L."/>
            <person name="Zaremba-Niedzwiedzka K."/>
            <person name="Martijn J."/>
            <person name="Lind A.E."/>
            <person name="van Eijk R."/>
            <person name="Schleper C."/>
            <person name="Guy L."/>
            <person name="Ettema T.J."/>
        </authorList>
    </citation>
    <scope>NUCLEOTIDE SEQUENCE</scope>
</reference>
<keyword evidence="1" id="KW-0812">Transmembrane</keyword>
<dbReference type="EMBL" id="LAZR01015665">
    <property type="protein sequence ID" value="KKM07933.1"/>
    <property type="molecule type" value="Genomic_DNA"/>
</dbReference>
<sequence length="457" mass="54428">MMVPKKNTKVDFKSNFPDIYDISKIRNIELFRLIIKKHPVDIYFFWRIGIKDIEKGKINNSFSDWVGDDTKKQVIMNLTKIRNRNKRIDLLEPLGRDYDPILHDIESNKIRLSGVGERVWTQAKEDGLWQALGEIPRASCLRFQDFEDYFLSHLFTSHFAYLKKIEELNKLQSFEEKRIPKRRRKEDRNKVGLYKLKEERIINHRPQIVQNTPINIKSLIHFTSTDVLRKLHKFIKYNYGNTKHDAKFKTFISYYKSSLNLPYLRKPQKAQILDEVYNRIKYLYSKGYVLIIRKKVQGKIRKYISITKAGNRYLRKRALPSKGFRQGIVNYIEKLTFQRPKSKKSTIISFFLGKVGAILLWTALFFVLIPIQETWYQREYYTPISLLYIYFSDLRFFILMSALVYSLFLIAPIHFIISIKLIRKKRWSYKIIIIYEGIIAVITSGILITNLIFLFGV</sequence>